<feature type="domain" description="Resolvase/invertase-type recombinase catalytic" evidence="1">
    <location>
        <begin position="47"/>
        <end position="195"/>
    </location>
</feature>
<protein>
    <submittedName>
        <fullName evidence="3">Recombinase family protein</fullName>
    </submittedName>
</protein>
<dbReference type="InterPro" id="IPR006119">
    <property type="entry name" value="Resolv_N"/>
</dbReference>
<evidence type="ECO:0000313" key="3">
    <source>
        <dbReference type="EMBL" id="MEX0426896.1"/>
    </source>
</evidence>
<dbReference type="InterPro" id="IPR011109">
    <property type="entry name" value="DNA_bind_recombinase_dom"/>
</dbReference>
<dbReference type="Proteomes" id="UP001556631">
    <property type="component" value="Unassembled WGS sequence"/>
</dbReference>
<dbReference type="Gene3D" id="3.90.1750.20">
    <property type="entry name" value="Putative Large Serine Recombinase, Chain B, Domain 2"/>
    <property type="match status" value="1"/>
</dbReference>
<accession>A0ABV3SVD2</accession>
<dbReference type="PROSITE" id="PS51737">
    <property type="entry name" value="RECOMBINASE_DNA_BIND"/>
    <property type="match status" value="1"/>
</dbReference>
<name>A0ABV3SVD2_9ACTN</name>
<comment type="caution">
    <text evidence="3">The sequence shown here is derived from an EMBL/GenBank/DDBJ whole genome shotgun (WGS) entry which is preliminary data.</text>
</comment>
<proteinExistence type="predicted"/>
<evidence type="ECO:0000313" key="4">
    <source>
        <dbReference type="Proteomes" id="UP001556631"/>
    </source>
</evidence>
<dbReference type="SMART" id="SM00857">
    <property type="entry name" value="Resolvase"/>
    <property type="match status" value="1"/>
</dbReference>
<dbReference type="InterPro" id="IPR038109">
    <property type="entry name" value="DNA_bind_recomb_sf"/>
</dbReference>
<dbReference type="RefSeq" id="WP_367991751.1">
    <property type="nucleotide sequence ID" value="NZ_JBFPJR010000005.1"/>
</dbReference>
<sequence length="589" mass="64455">MNTATLPEPLTAPVLSLLTDDLAAVIAANRAATQAAVARITERPMTRAAIYARASRDQELTGVTVAKQIKDGHTYAEGRDLPVVGVYRDNGVSAWKSGVVRRDFERLLRDAEAGLFDVVIVRHTDRLYRQLAELPRIIDKLAQHAHIVAIHEGEIDLSTASGIMSAQIKGAVAEHESRIKAERLADHARHRAHNGRMVTGNRPFGWAWAKPCPADETCEHTPKPCEACRKLGRETECEHKTRHLPGARPALGSRGGLVPHPEEAQAVRFAYRAAARGHALYSIARRLNARGYTGTSGGPWRGETVRAVLMMPRHAGLVSHQDYGTDSERQRGRRAGAQNIVAEAADGQRLVSSELWQTVQRILAEPTRRKSPGRPVGTLLSGIAVCDRCGGPLNATNRHYPRKGGGRAVVPAYMCARGRRAVEDRHSFNRARHNLDNLVLDTVREFIDGNADRLRAEAVPDASPVELAAQAEVDRLRRQLDGYAALAPTMDPADYAAAVKGIRAALVEAEKRAAVVTSRPALARLLRADDVPAAWRALTEEEDVEPIRALLRELVVRVRVSTGQPLADHVDIDWQPWVAHLAEGHAIHG</sequence>
<organism evidence="3 4">
    <name type="scientific">Nocardioides eburneus</name>
    <dbReference type="NCBI Taxonomy" id="3231482"/>
    <lineage>
        <taxon>Bacteria</taxon>
        <taxon>Bacillati</taxon>
        <taxon>Actinomycetota</taxon>
        <taxon>Actinomycetes</taxon>
        <taxon>Propionibacteriales</taxon>
        <taxon>Nocardioidaceae</taxon>
        <taxon>Nocardioides</taxon>
    </lineage>
</organism>
<dbReference type="Gene3D" id="3.40.50.1390">
    <property type="entry name" value="Resolvase, N-terminal catalytic domain"/>
    <property type="match status" value="1"/>
</dbReference>
<reference evidence="3 4" key="1">
    <citation type="submission" date="2024-07" db="EMBL/GenBank/DDBJ databases">
        <authorList>
            <person name="Lee S."/>
            <person name="Kang M."/>
        </authorList>
    </citation>
    <scope>NUCLEOTIDE SEQUENCE [LARGE SCALE GENOMIC DNA]</scope>
    <source>
        <strain evidence="3 4">DS6</strain>
    </source>
</reference>
<dbReference type="PROSITE" id="PS51736">
    <property type="entry name" value="RECOMBINASES_3"/>
    <property type="match status" value="1"/>
</dbReference>
<dbReference type="Pfam" id="PF00239">
    <property type="entry name" value="Resolvase"/>
    <property type="match status" value="1"/>
</dbReference>
<dbReference type="PANTHER" id="PTHR30461:SF23">
    <property type="entry name" value="DNA RECOMBINASE-RELATED"/>
    <property type="match status" value="1"/>
</dbReference>
<gene>
    <name evidence="3" type="ORF">AB3X52_04620</name>
</gene>
<dbReference type="EMBL" id="JBFPJR010000005">
    <property type="protein sequence ID" value="MEX0426896.1"/>
    <property type="molecule type" value="Genomic_DNA"/>
</dbReference>
<dbReference type="Pfam" id="PF07508">
    <property type="entry name" value="Recombinase"/>
    <property type="match status" value="1"/>
</dbReference>
<keyword evidence="4" id="KW-1185">Reference proteome</keyword>
<evidence type="ECO:0000259" key="1">
    <source>
        <dbReference type="PROSITE" id="PS51736"/>
    </source>
</evidence>
<dbReference type="PANTHER" id="PTHR30461">
    <property type="entry name" value="DNA-INVERTASE FROM LAMBDOID PROPHAGE"/>
    <property type="match status" value="1"/>
</dbReference>
<dbReference type="InterPro" id="IPR050639">
    <property type="entry name" value="SSR_resolvase"/>
</dbReference>
<dbReference type="InterPro" id="IPR036162">
    <property type="entry name" value="Resolvase-like_N_sf"/>
</dbReference>
<evidence type="ECO:0000259" key="2">
    <source>
        <dbReference type="PROSITE" id="PS51737"/>
    </source>
</evidence>
<dbReference type="CDD" id="cd00338">
    <property type="entry name" value="Ser_Recombinase"/>
    <property type="match status" value="1"/>
</dbReference>
<dbReference type="SUPFAM" id="SSF53041">
    <property type="entry name" value="Resolvase-like"/>
    <property type="match status" value="1"/>
</dbReference>
<feature type="domain" description="Recombinase" evidence="2">
    <location>
        <begin position="247"/>
        <end position="369"/>
    </location>
</feature>